<dbReference type="PROSITE" id="PS50830">
    <property type="entry name" value="TNASE_3"/>
    <property type="match status" value="1"/>
</dbReference>
<keyword evidence="2" id="KW-0255">Endonuclease</keyword>
<evidence type="ECO:0000256" key="1">
    <source>
        <dbReference type="ARBA" id="ARBA00022722"/>
    </source>
</evidence>
<evidence type="ECO:0000256" key="3">
    <source>
        <dbReference type="ARBA" id="ARBA00022801"/>
    </source>
</evidence>
<name>A0ABS0FBU7_9FLAO</name>
<dbReference type="EMBL" id="JADPVI010000002">
    <property type="protein sequence ID" value="MBF8457147.1"/>
    <property type="molecule type" value="Genomic_DNA"/>
</dbReference>
<dbReference type="Proteomes" id="UP000660070">
    <property type="component" value="Unassembled WGS sequence"/>
</dbReference>
<comment type="caution">
    <text evidence="5">The sequence shown here is derived from an EMBL/GenBank/DDBJ whole genome shotgun (WGS) entry which is preliminary data.</text>
</comment>
<organism evidence="5 6">
    <name type="scientific">Kaistella gelatinilytica</name>
    <dbReference type="NCBI Taxonomy" id="2787636"/>
    <lineage>
        <taxon>Bacteria</taxon>
        <taxon>Pseudomonadati</taxon>
        <taxon>Bacteroidota</taxon>
        <taxon>Flavobacteriia</taxon>
        <taxon>Flavobacteriales</taxon>
        <taxon>Weeksellaceae</taxon>
        <taxon>Chryseobacterium group</taxon>
        <taxon>Kaistella</taxon>
    </lineage>
</organism>
<dbReference type="InterPro" id="IPR035437">
    <property type="entry name" value="SNase_OB-fold_sf"/>
</dbReference>
<protein>
    <submittedName>
        <fullName evidence="5">Thermonuclease family protein</fullName>
    </submittedName>
</protein>
<feature type="domain" description="TNase-like" evidence="4">
    <location>
        <begin position="17"/>
        <end position="138"/>
    </location>
</feature>
<dbReference type="SUPFAM" id="SSF50199">
    <property type="entry name" value="Staphylococcal nuclease"/>
    <property type="match status" value="1"/>
</dbReference>
<keyword evidence="6" id="KW-1185">Reference proteome</keyword>
<keyword evidence="1" id="KW-0540">Nuclease</keyword>
<dbReference type="PANTHER" id="PTHR12302:SF3">
    <property type="entry name" value="SERINE_THREONINE-PROTEIN KINASE 31"/>
    <property type="match status" value="1"/>
</dbReference>
<proteinExistence type="predicted"/>
<dbReference type="PROSITE" id="PS01123">
    <property type="entry name" value="TNASE_1"/>
    <property type="match status" value="1"/>
</dbReference>
<dbReference type="InterPro" id="IPR016071">
    <property type="entry name" value="Staphylococal_nuclease_OB-fold"/>
</dbReference>
<evidence type="ECO:0000313" key="5">
    <source>
        <dbReference type="EMBL" id="MBF8457147.1"/>
    </source>
</evidence>
<evidence type="ECO:0000259" key="4">
    <source>
        <dbReference type="PROSITE" id="PS50830"/>
    </source>
</evidence>
<accession>A0ABS0FBU7</accession>
<evidence type="ECO:0000256" key="2">
    <source>
        <dbReference type="ARBA" id="ARBA00022759"/>
    </source>
</evidence>
<sequence length="157" mass="18352">MKYLLIIFLCVTIFYTAQINAKVIHVKDGDTVVVLLEDNIQKTLRLAEVDCPESGQPFGKNAKEFTSTQIFGKQITFIATDEDRYGRTIAKIYYENKYLSEEIIRAGFGWWYYQYSKDKNLGILQKQAEDKKIGLWQDKNAVSPWDYRKQQRAVSQF</sequence>
<dbReference type="Pfam" id="PF00565">
    <property type="entry name" value="SNase"/>
    <property type="match status" value="1"/>
</dbReference>
<keyword evidence="3" id="KW-0378">Hydrolase</keyword>
<gene>
    <name evidence="5" type="ORF">IV494_08115</name>
</gene>
<evidence type="ECO:0000313" key="6">
    <source>
        <dbReference type="Proteomes" id="UP000660070"/>
    </source>
</evidence>
<dbReference type="SMART" id="SM00318">
    <property type="entry name" value="SNc"/>
    <property type="match status" value="1"/>
</dbReference>
<dbReference type="PANTHER" id="PTHR12302">
    <property type="entry name" value="EBNA2 BINDING PROTEIN P100"/>
    <property type="match status" value="1"/>
</dbReference>
<dbReference type="InterPro" id="IPR002071">
    <property type="entry name" value="Thermonucl_AS"/>
</dbReference>
<dbReference type="Gene3D" id="2.40.50.90">
    <property type="match status" value="1"/>
</dbReference>
<dbReference type="RefSeq" id="WP_196079664.1">
    <property type="nucleotide sequence ID" value="NZ_JADPVI010000002.1"/>
</dbReference>
<reference evidence="5 6" key="1">
    <citation type="submission" date="2020-11" db="EMBL/GenBank/DDBJ databases">
        <title>Kaistella gelatinilytica sp. nov., a flavobacterium isolated from Antarctic Soil.</title>
        <authorList>
            <person name="Li J."/>
        </authorList>
    </citation>
    <scope>NUCLEOTIDE SEQUENCE [LARGE SCALE GENOMIC DNA]</scope>
    <source>
        <strain evidence="5 6">G5-32</strain>
    </source>
</reference>